<dbReference type="Proteomes" id="UP001322277">
    <property type="component" value="Chromosome 7"/>
</dbReference>
<accession>A0AAX4IS75</accession>
<keyword evidence="2" id="KW-1185">Reference proteome</keyword>
<organism evidence="1 2">
    <name type="scientific">Colletotrichum destructivum</name>
    <dbReference type="NCBI Taxonomy" id="34406"/>
    <lineage>
        <taxon>Eukaryota</taxon>
        <taxon>Fungi</taxon>
        <taxon>Dikarya</taxon>
        <taxon>Ascomycota</taxon>
        <taxon>Pezizomycotina</taxon>
        <taxon>Sordariomycetes</taxon>
        <taxon>Hypocreomycetidae</taxon>
        <taxon>Glomerellales</taxon>
        <taxon>Glomerellaceae</taxon>
        <taxon>Colletotrichum</taxon>
        <taxon>Colletotrichum destructivum species complex</taxon>
    </lineage>
</organism>
<dbReference type="KEGG" id="cdet:87947624"/>
<reference evidence="2" key="1">
    <citation type="journal article" date="2023" name="bioRxiv">
        <title>Complete genome of the Medicago anthracnose fungus, Colletotrichum destructivum, reveals a mini-chromosome-like region within a core chromosome.</title>
        <authorList>
            <person name="Lapalu N."/>
            <person name="Simon A."/>
            <person name="Lu A."/>
            <person name="Plaumann P.-L."/>
            <person name="Amselem J."/>
            <person name="Pigne S."/>
            <person name="Auger A."/>
            <person name="Koch C."/>
            <person name="Dallery J.-F."/>
            <person name="O'Connell R.J."/>
        </authorList>
    </citation>
    <scope>NUCLEOTIDE SEQUENCE [LARGE SCALE GENOMIC DNA]</scope>
    <source>
        <strain evidence="2">CBS 520.97</strain>
    </source>
</reference>
<sequence length="50" mass="5804">MYMVLFWPAPPPRNIAPGSPPHHSTYPRSRAVPIDYKLLRPRALYEESRA</sequence>
<evidence type="ECO:0000313" key="2">
    <source>
        <dbReference type="Proteomes" id="UP001322277"/>
    </source>
</evidence>
<dbReference type="AlphaFoldDB" id="A0AAX4IS75"/>
<gene>
    <name evidence="1" type="ORF">CDEST_11124</name>
</gene>
<name>A0AAX4IS75_9PEZI</name>
<dbReference type="RefSeq" id="XP_062783331.1">
    <property type="nucleotide sequence ID" value="XM_062927280.1"/>
</dbReference>
<dbReference type="GeneID" id="87947624"/>
<protein>
    <submittedName>
        <fullName evidence="1">Uncharacterized protein</fullName>
    </submittedName>
</protein>
<dbReference type="EMBL" id="CP137311">
    <property type="protein sequence ID" value="WQF86110.1"/>
    <property type="molecule type" value="Genomic_DNA"/>
</dbReference>
<proteinExistence type="predicted"/>
<evidence type="ECO:0000313" key="1">
    <source>
        <dbReference type="EMBL" id="WQF86110.1"/>
    </source>
</evidence>